<evidence type="ECO:0000313" key="3">
    <source>
        <dbReference type="Proteomes" id="UP000030764"/>
    </source>
</evidence>
<organism evidence="1 3">
    <name type="scientific">Trichuris suis</name>
    <name type="common">pig whipworm</name>
    <dbReference type="NCBI Taxonomy" id="68888"/>
    <lineage>
        <taxon>Eukaryota</taxon>
        <taxon>Metazoa</taxon>
        <taxon>Ecdysozoa</taxon>
        <taxon>Nematoda</taxon>
        <taxon>Enoplea</taxon>
        <taxon>Dorylaimia</taxon>
        <taxon>Trichinellida</taxon>
        <taxon>Trichuridae</taxon>
        <taxon>Trichuris</taxon>
    </lineage>
</organism>
<protein>
    <submittedName>
        <fullName evidence="1">Uncharacterized protein</fullName>
    </submittedName>
</protein>
<reference evidence="1 3" key="1">
    <citation type="journal article" date="2014" name="Nat. Genet.">
        <title>Genome and transcriptome of the porcine whipworm Trichuris suis.</title>
        <authorList>
            <person name="Jex A.R."/>
            <person name="Nejsum P."/>
            <person name="Schwarz E.M."/>
            <person name="Hu L."/>
            <person name="Young N.D."/>
            <person name="Hall R.S."/>
            <person name="Korhonen P.K."/>
            <person name="Liao S."/>
            <person name="Thamsborg S."/>
            <person name="Xia J."/>
            <person name="Xu P."/>
            <person name="Wang S."/>
            <person name="Scheerlinck J.P."/>
            <person name="Hofmann A."/>
            <person name="Sternberg P.W."/>
            <person name="Wang J."/>
            <person name="Gasser R.B."/>
        </authorList>
    </citation>
    <scope>NUCLEOTIDE SEQUENCE [LARGE SCALE GENOMIC DNA]</scope>
    <source>
        <strain evidence="2">DCEP-RM93F</strain>
        <strain evidence="1">DCEP-RM93M</strain>
    </source>
</reference>
<dbReference type="AlphaFoldDB" id="A0A085MIZ5"/>
<evidence type="ECO:0000313" key="2">
    <source>
        <dbReference type="EMBL" id="KFD63366.1"/>
    </source>
</evidence>
<accession>A0A085MIZ5</accession>
<evidence type="ECO:0000313" key="1">
    <source>
        <dbReference type="EMBL" id="KFD57191.1"/>
    </source>
</evidence>
<dbReference type="EMBL" id="KL367575">
    <property type="protein sequence ID" value="KFD63366.1"/>
    <property type="molecule type" value="Genomic_DNA"/>
</dbReference>
<dbReference type="Proteomes" id="UP000030758">
    <property type="component" value="Unassembled WGS sequence"/>
</dbReference>
<name>A0A085MIZ5_9BILA</name>
<dbReference type="Proteomes" id="UP000030764">
    <property type="component" value="Unassembled WGS sequence"/>
</dbReference>
<proteinExistence type="predicted"/>
<gene>
    <name evidence="1" type="ORF">M513_02076</name>
    <name evidence="2" type="ORF">M514_02076</name>
</gene>
<keyword evidence="3" id="KW-1185">Reference proteome</keyword>
<sequence length="116" mass="12902">MRSSNFCDKLTSAIGKALGFVTSVIDTKLTKDKQVNARYYSMKAGTCTRLSKLLILHEPLHLDIVMEIDASSAQTVENKMPLEKRIDFSILSVTVLPVETCWKGVADQYISNCSTK</sequence>
<dbReference type="EMBL" id="KL363190">
    <property type="protein sequence ID" value="KFD57191.1"/>
    <property type="molecule type" value="Genomic_DNA"/>
</dbReference>